<accession>A0A3P6Q8Y7</accession>
<keyword evidence="2" id="KW-0812">Transmembrane</keyword>
<evidence type="ECO:0000256" key="1">
    <source>
        <dbReference type="SAM" id="MobiDB-lite"/>
    </source>
</evidence>
<keyword evidence="4" id="KW-1185">Reference proteome</keyword>
<dbReference type="Proteomes" id="UP000281553">
    <property type="component" value="Unassembled WGS sequence"/>
</dbReference>
<protein>
    <submittedName>
        <fullName evidence="3">Uncharacterized protein</fullName>
    </submittedName>
</protein>
<evidence type="ECO:0000313" key="3">
    <source>
        <dbReference type="EMBL" id="VDK36525.1"/>
    </source>
</evidence>
<feature type="transmembrane region" description="Helical" evidence="2">
    <location>
        <begin position="15"/>
        <end position="33"/>
    </location>
</feature>
<dbReference type="EMBL" id="UYRU01003828">
    <property type="protein sequence ID" value="VDK36525.1"/>
    <property type="molecule type" value="Genomic_DNA"/>
</dbReference>
<evidence type="ECO:0000256" key="2">
    <source>
        <dbReference type="SAM" id="Phobius"/>
    </source>
</evidence>
<keyword evidence="2" id="KW-0472">Membrane</keyword>
<keyword evidence="2" id="KW-1133">Transmembrane helix</keyword>
<reference evidence="3 4" key="1">
    <citation type="submission" date="2018-11" db="EMBL/GenBank/DDBJ databases">
        <authorList>
            <consortium name="Pathogen Informatics"/>
        </authorList>
    </citation>
    <scope>NUCLEOTIDE SEQUENCE [LARGE SCALE GENOMIC DNA]</scope>
</reference>
<sequence length="149" mass="15952">MIYIVYNIVLREQPILAIPVNLIYAVVVAFGLCPKVGQQYEIISASTFASADIVRAGFLPKDHYKRIALESLNARLSQKPPESEPLEAWPALDEDVAPSQSEGNSLASSQPLLSPPASSTSSASLSPSSAAAEGEGRREENRDASAFHV</sequence>
<dbReference type="AlphaFoldDB" id="A0A3P6Q8Y7"/>
<feature type="compositionally biased region" description="Basic and acidic residues" evidence="1">
    <location>
        <begin position="134"/>
        <end position="149"/>
    </location>
</feature>
<proteinExistence type="predicted"/>
<evidence type="ECO:0000313" key="4">
    <source>
        <dbReference type="Proteomes" id="UP000281553"/>
    </source>
</evidence>
<name>A0A3P6Q8Y7_DIBLA</name>
<organism evidence="3 4">
    <name type="scientific">Dibothriocephalus latus</name>
    <name type="common">Fish tapeworm</name>
    <name type="synonym">Diphyllobothrium latum</name>
    <dbReference type="NCBI Taxonomy" id="60516"/>
    <lineage>
        <taxon>Eukaryota</taxon>
        <taxon>Metazoa</taxon>
        <taxon>Spiralia</taxon>
        <taxon>Lophotrochozoa</taxon>
        <taxon>Platyhelminthes</taxon>
        <taxon>Cestoda</taxon>
        <taxon>Eucestoda</taxon>
        <taxon>Diphyllobothriidea</taxon>
        <taxon>Diphyllobothriidae</taxon>
        <taxon>Dibothriocephalus</taxon>
    </lineage>
</organism>
<dbReference type="OrthoDB" id="73612at2759"/>
<gene>
    <name evidence="3" type="ORF">DILT_LOCUS775</name>
</gene>
<feature type="region of interest" description="Disordered" evidence="1">
    <location>
        <begin position="77"/>
        <end position="149"/>
    </location>
</feature>
<feature type="compositionally biased region" description="Low complexity" evidence="1">
    <location>
        <begin position="105"/>
        <end position="133"/>
    </location>
</feature>